<evidence type="ECO:0000313" key="3">
    <source>
        <dbReference type="Proteomes" id="UP000193200"/>
    </source>
</evidence>
<dbReference type="InterPro" id="IPR025493">
    <property type="entry name" value="DUF4384"/>
</dbReference>
<protein>
    <submittedName>
        <fullName evidence="2">Caspase domain protein</fullName>
    </submittedName>
</protein>
<sequence>MSPAWPGFGARAAVYAVVVGIDDYERMPKLTGAANDARDLAASLGNLGADVSLILNREATRQHVIEAFERQAGRAGPGDMFVFTYAGHGMQEPESIPGDEADGMDETLVFAGFDRSGKRAGERLRDNELGMLIARLNPEAQALILIDSCHSGTMTRDIDVRGRPPVTRFAGIGRISSDPLPQMQPSARGLDLASGANVVFVAAARDAEQIPEVEIDGVMHGAVSWTVARALQGNTEFGGPNMALSEFRTLVPAQARALSAARQSPSVNIAPLIATDSPVIPASALAGALPASAPQALAAPSEDRVPLIHAIGASPAPLPADVGRLTPDTDDADLIWDMQKGEVIDRAGADLVAEAWDEEQLAGVLTKWRAARQLRDWALRRHMTFRILPGDSRHRLGETVSLSVQRPEDGPAYLTIVNLASTGEVQFIYPAPAVSESGTDFIKPGKDEVSMGEFKVADPVGADHVVAIFSPQRATALHRWLETGNPDAVSFVARLRSLAHDGGYRIGVNPIFTTR</sequence>
<accession>A0A1Y5TWU6</accession>
<dbReference type="InterPro" id="IPR001309">
    <property type="entry name" value="Pept_C14_p20"/>
</dbReference>
<dbReference type="InParanoid" id="A0A1Y5TWU6"/>
<dbReference type="Pfam" id="PF00656">
    <property type="entry name" value="Peptidase_C14"/>
    <property type="match status" value="1"/>
</dbReference>
<evidence type="ECO:0000259" key="1">
    <source>
        <dbReference type="PROSITE" id="PS50208"/>
    </source>
</evidence>
<gene>
    <name evidence="2" type="ORF">OCH7691_03934</name>
</gene>
<feature type="domain" description="Caspase family p20" evidence="1">
    <location>
        <begin position="16"/>
        <end position="92"/>
    </location>
</feature>
<dbReference type="Pfam" id="PF14326">
    <property type="entry name" value="DUF4384"/>
    <property type="match status" value="1"/>
</dbReference>
<proteinExistence type="predicted"/>
<dbReference type="GO" id="GO:0006508">
    <property type="term" value="P:proteolysis"/>
    <property type="evidence" value="ECO:0007669"/>
    <property type="project" value="InterPro"/>
</dbReference>
<dbReference type="AlphaFoldDB" id="A0A1Y5TWU6"/>
<organism evidence="2 3">
    <name type="scientific">Oceanibacterium hippocampi</name>
    <dbReference type="NCBI Taxonomy" id="745714"/>
    <lineage>
        <taxon>Bacteria</taxon>
        <taxon>Pseudomonadati</taxon>
        <taxon>Pseudomonadota</taxon>
        <taxon>Alphaproteobacteria</taxon>
        <taxon>Sneathiellales</taxon>
        <taxon>Sneathiellaceae</taxon>
        <taxon>Oceanibacterium</taxon>
    </lineage>
</organism>
<dbReference type="InterPro" id="IPR050452">
    <property type="entry name" value="Metacaspase"/>
</dbReference>
<dbReference type="Gene3D" id="3.40.50.1460">
    <property type="match status" value="1"/>
</dbReference>
<dbReference type="EMBL" id="FWFR01000004">
    <property type="protein sequence ID" value="SLN75727.1"/>
    <property type="molecule type" value="Genomic_DNA"/>
</dbReference>
<keyword evidence="3" id="KW-1185">Reference proteome</keyword>
<dbReference type="PROSITE" id="PS50208">
    <property type="entry name" value="CASPASE_P20"/>
    <property type="match status" value="1"/>
</dbReference>
<dbReference type="PANTHER" id="PTHR48104">
    <property type="entry name" value="METACASPASE-4"/>
    <property type="match status" value="1"/>
</dbReference>
<dbReference type="InterPro" id="IPR011600">
    <property type="entry name" value="Pept_C14_caspase"/>
</dbReference>
<dbReference type="PANTHER" id="PTHR48104:SF30">
    <property type="entry name" value="METACASPASE-1"/>
    <property type="match status" value="1"/>
</dbReference>
<dbReference type="Proteomes" id="UP000193200">
    <property type="component" value="Unassembled WGS sequence"/>
</dbReference>
<dbReference type="OrthoDB" id="9812126at2"/>
<dbReference type="SUPFAM" id="SSF52129">
    <property type="entry name" value="Caspase-like"/>
    <property type="match status" value="1"/>
</dbReference>
<evidence type="ECO:0000313" key="2">
    <source>
        <dbReference type="EMBL" id="SLN75727.1"/>
    </source>
</evidence>
<dbReference type="RefSeq" id="WP_085885275.1">
    <property type="nucleotide sequence ID" value="NZ_FWFR01000004.1"/>
</dbReference>
<dbReference type="GO" id="GO:0004197">
    <property type="term" value="F:cysteine-type endopeptidase activity"/>
    <property type="evidence" value="ECO:0007669"/>
    <property type="project" value="InterPro"/>
</dbReference>
<reference evidence="2 3" key="1">
    <citation type="submission" date="2017-03" db="EMBL/GenBank/DDBJ databases">
        <authorList>
            <person name="Afonso C.L."/>
            <person name="Miller P.J."/>
            <person name="Scott M.A."/>
            <person name="Spackman E."/>
            <person name="Goraichik I."/>
            <person name="Dimitrov K.M."/>
            <person name="Suarez D.L."/>
            <person name="Swayne D.E."/>
        </authorList>
    </citation>
    <scope>NUCLEOTIDE SEQUENCE [LARGE SCALE GENOMIC DNA]</scope>
    <source>
        <strain evidence="2 3">CECT 7691</strain>
    </source>
</reference>
<name>A0A1Y5TWU6_9PROT</name>
<dbReference type="GO" id="GO:0005737">
    <property type="term" value="C:cytoplasm"/>
    <property type="evidence" value="ECO:0007669"/>
    <property type="project" value="TreeGrafter"/>
</dbReference>
<dbReference type="InterPro" id="IPR029030">
    <property type="entry name" value="Caspase-like_dom_sf"/>
</dbReference>